<dbReference type="KEGG" id="sol:Ssol_2008"/>
<protein>
    <submittedName>
        <fullName evidence="1">Uncharacterized protein</fullName>
    </submittedName>
</protein>
<reference evidence="1" key="1">
    <citation type="submission" date="2009-10" db="EMBL/GenBank/DDBJ databases">
        <title>Complete sequence of Sulfolobus solfataricus 98/2.</title>
        <authorList>
            <consortium name="US DOE Joint Genome Institute"/>
            <person name="Lucas S."/>
            <person name="Copeland A."/>
            <person name="Lapidus A."/>
            <person name="Glavina del Rio T."/>
            <person name="Tice H."/>
            <person name="Bruce D."/>
            <person name="Goodwin L."/>
            <person name="Pitluck S."/>
            <person name="Munk A.C."/>
            <person name="Brettin T."/>
            <person name="Detter J.C."/>
            <person name="Han C."/>
            <person name="Tapia R."/>
            <person name="Larimer F."/>
            <person name="Land M."/>
            <person name="Hauser L."/>
            <person name="Kyrpides N."/>
            <person name="Ovchinnikova G."/>
            <person name="Mead D."/>
        </authorList>
    </citation>
    <scope>NUCLEOTIDE SEQUENCE [LARGE SCALE GENOMIC DNA]</scope>
    <source>
        <strain evidence="1">98/2</strain>
    </source>
</reference>
<name>D0KTZ7_SACS9</name>
<proteinExistence type="predicted"/>
<accession>D0KTZ7</accession>
<dbReference type="EMBL" id="CP001800">
    <property type="protein sequence ID" value="ACX92216.1"/>
    <property type="molecule type" value="Genomic_DNA"/>
</dbReference>
<sequence>MPIKYVCRNCGTILHKFEKVGQDFYGVRTPSEIKSIFGGRCPRCGHELGIPTLNDIKINLKKKTTKVMVLEQLR</sequence>
<gene>
    <name evidence="1" type="ordered locus">Ssol_2008</name>
</gene>
<dbReference type="HOGENOM" id="CLU_177468_0_0_2"/>
<evidence type="ECO:0000313" key="1">
    <source>
        <dbReference type="EMBL" id="ACX92216.1"/>
    </source>
</evidence>
<dbReference type="AlphaFoldDB" id="D0KTZ7"/>
<organism evidence="1">
    <name type="scientific">Saccharolobus solfataricus (strain 98/2)</name>
    <name type="common">Sulfolobus solfataricus</name>
    <dbReference type="NCBI Taxonomy" id="555311"/>
    <lineage>
        <taxon>Archaea</taxon>
        <taxon>Thermoproteota</taxon>
        <taxon>Thermoprotei</taxon>
        <taxon>Sulfolobales</taxon>
        <taxon>Sulfolobaceae</taxon>
        <taxon>Saccharolobus</taxon>
    </lineage>
</organism>